<evidence type="ECO:0000313" key="2">
    <source>
        <dbReference type="Proteomes" id="UP000276776"/>
    </source>
</evidence>
<gene>
    <name evidence="1" type="ORF">TCLT_LOCUS10845</name>
</gene>
<dbReference type="Proteomes" id="UP000276776">
    <property type="component" value="Unassembled WGS sequence"/>
</dbReference>
<dbReference type="EMBL" id="UYYF01005456">
    <property type="protein sequence ID" value="VDN08563.1"/>
    <property type="molecule type" value="Genomic_DNA"/>
</dbReference>
<keyword evidence="2" id="KW-1185">Reference proteome</keyword>
<reference evidence="3" key="1">
    <citation type="submission" date="2017-02" db="UniProtKB">
        <authorList>
            <consortium name="WormBaseParasite"/>
        </authorList>
    </citation>
    <scope>IDENTIFICATION</scope>
</reference>
<dbReference type="OrthoDB" id="5866816at2759"/>
<protein>
    <submittedName>
        <fullName evidence="3">C2H2-type domain-containing protein</fullName>
    </submittedName>
</protein>
<dbReference type="AlphaFoldDB" id="A0A0N5DCE4"/>
<name>A0A0N5DCE4_THECL</name>
<proteinExistence type="predicted"/>
<evidence type="ECO:0000313" key="1">
    <source>
        <dbReference type="EMBL" id="VDN08563.1"/>
    </source>
</evidence>
<sequence length="84" mass="9825">MHFSWVFDVGNRYPFQCTFCDYSTCRIPGLISHTLEQHGRMGSNLFTSSIPPHVLQLYFIKVIECFPPLHCSRSIDMHRGNFMK</sequence>
<accession>A0A0N5DCE4</accession>
<evidence type="ECO:0000313" key="3">
    <source>
        <dbReference type="WBParaSite" id="TCLT_0001086601-mRNA-1"/>
    </source>
</evidence>
<reference evidence="1 2" key="2">
    <citation type="submission" date="2018-11" db="EMBL/GenBank/DDBJ databases">
        <authorList>
            <consortium name="Pathogen Informatics"/>
        </authorList>
    </citation>
    <scope>NUCLEOTIDE SEQUENCE [LARGE SCALE GENOMIC DNA]</scope>
</reference>
<dbReference type="WBParaSite" id="TCLT_0001086601-mRNA-1">
    <property type="protein sequence ID" value="TCLT_0001086601-mRNA-1"/>
    <property type="gene ID" value="TCLT_0001086601"/>
</dbReference>
<organism evidence="3">
    <name type="scientific">Thelazia callipaeda</name>
    <name type="common">Oriental eyeworm</name>
    <name type="synonym">Parasitic nematode</name>
    <dbReference type="NCBI Taxonomy" id="103827"/>
    <lineage>
        <taxon>Eukaryota</taxon>
        <taxon>Metazoa</taxon>
        <taxon>Ecdysozoa</taxon>
        <taxon>Nematoda</taxon>
        <taxon>Chromadorea</taxon>
        <taxon>Rhabditida</taxon>
        <taxon>Spirurina</taxon>
        <taxon>Spiruromorpha</taxon>
        <taxon>Thelazioidea</taxon>
        <taxon>Thelaziidae</taxon>
        <taxon>Thelazia</taxon>
    </lineage>
</organism>